<dbReference type="Pfam" id="PF12900">
    <property type="entry name" value="Pyridox_ox_2"/>
    <property type="match status" value="1"/>
</dbReference>
<organism evidence="1 2">
    <name type="scientific">Akkermansia biwaensis</name>
    <dbReference type="NCBI Taxonomy" id="2946555"/>
    <lineage>
        <taxon>Bacteria</taxon>
        <taxon>Pseudomonadati</taxon>
        <taxon>Verrucomicrobiota</taxon>
        <taxon>Verrucomicrobiia</taxon>
        <taxon>Verrucomicrobiales</taxon>
        <taxon>Akkermansiaceae</taxon>
        <taxon>Akkermansia</taxon>
    </lineage>
</organism>
<proteinExistence type="predicted"/>
<sequence>MRRKDREVRRREDLLAMISQCKVCRLGLWDGEEVYVVPLNFGYEERDGALHLFFHCAREGRKLDILRNNPKAAFEMDGNHLLVEGNTPCQYGYSYCSVMGRGMVEILEKDAEKIHALNRIMLHQTGREAALTPSMARTVCVLRLKAESVSGKLRARPDVPPGPVDR</sequence>
<dbReference type="InterPro" id="IPR024747">
    <property type="entry name" value="Pyridox_Oxase-rel"/>
</dbReference>
<dbReference type="SUPFAM" id="SSF50475">
    <property type="entry name" value="FMN-binding split barrel"/>
    <property type="match status" value="1"/>
</dbReference>
<dbReference type="EMBL" id="AP025943">
    <property type="protein sequence ID" value="BDL44871.1"/>
    <property type="molecule type" value="Genomic_DNA"/>
</dbReference>
<protein>
    <submittedName>
        <fullName evidence="1">5-nitroimidazole antibiotic resistance protein</fullName>
    </submittedName>
</protein>
<evidence type="ECO:0000313" key="2">
    <source>
        <dbReference type="Proteomes" id="UP001062263"/>
    </source>
</evidence>
<dbReference type="PANTHER" id="PTHR34071">
    <property type="entry name" value="5-NITROIMIDAZOLE ANTIBIOTICS RESISTANCE PROTEIN, NIMA-FAMILY-RELATED PROTEIN-RELATED"/>
    <property type="match status" value="1"/>
</dbReference>
<accession>A0ABN6QJP2</accession>
<dbReference type="RefSeq" id="WP_251828174.1">
    <property type="nucleotide sequence ID" value="NZ_AP025943.1"/>
</dbReference>
<reference evidence="1" key="1">
    <citation type="submission" date="2022-06" db="EMBL/GenBank/DDBJ databases">
        <title>Akkermansia biwalacus sp. nov., an anaerobic mucin-degrading bacterium isolated from human intestine.</title>
        <authorList>
            <person name="Kobayashi Y."/>
            <person name="Inoue S."/>
            <person name="Kawahara T."/>
            <person name="Kohda N."/>
        </authorList>
    </citation>
    <scope>NUCLEOTIDE SEQUENCE</scope>
    <source>
        <strain evidence="1">WON2089</strain>
    </source>
</reference>
<gene>
    <name evidence="1" type="ORF">Abiwalacus_24450</name>
</gene>
<evidence type="ECO:0000313" key="1">
    <source>
        <dbReference type="EMBL" id="BDL44871.1"/>
    </source>
</evidence>
<dbReference type="Proteomes" id="UP001062263">
    <property type="component" value="Chromosome"/>
</dbReference>
<dbReference type="InterPro" id="IPR012349">
    <property type="entry name" value="Split_barrel_FMN-bd"/>
</dbReference>
<dbReference type="PANTHER" id="PTHR34071:SF2">
    <property type="entry name" value="FLAVIN-NUCLEOTIDE-BINDING PROTEIN"/>
    <property type="match status" value="1"/>
</dbReference>
<name>A0ABN6QJP2_9BACT</name>
<dbReference type="Gene3D" id="2.30.110.10">
    <property type="entry name" value="Electron Transport, Fmn-binding Protein, Chain A"/>
    <property type="match status" value="1"/>
</dbReference>
<keyword evidence="2" id="KW-1185">Reference proteome</keyword>